<gene>
    <name evidence="2" type="ORF">PCOR1329_LOCUS62786</name>
</gene>
<feature type="region of interest" description="Disordered" evidence="1">
    <location>
        <begin position="131"/>
        <end position="220"/>
    </location>
</feature>
<evidence type="ECO:0000256" key="1">
    <source>
        <dbReference type="SAM" id="MobiDB-lite"/>
    </source>
</evidence>
<name>A0ABN9W2Z9_9DINO</name>
<feature type="non-terminal residue" evidence="2">
    <location>
        <position position="806"/>
    </location>
</feature>
<accession>A0ABN9W2Z9</accession>
<proteinExistence type="predicted"/>
<dbReference type="PANTHER" id="PTHR48125:SF10">
    <property type="entry name" value="OS12G0136300 PROTEIN"/>
    <property type="match status" value="1"/>
</dbReference>
<organism evidence="2 3">
    <name type="scientific">Prorocentrum cordatum</name>
    <dbReference type="NCBI Taxonomy" id="2364126"/>
    <lineage>
        <taxon>Eukaryota</taxon>
        <taxon>Sar</taxon>
        <taxon>Alveolata</taxon>
        <taxon>Dinophyceae</taxon>
        <taxon>Prorocentrales</taxon>
        <taxon>Prorocentraceae</taxon>
        <taxon>Prorocentrum</taxon>
    </lineage>
</organism>
<feature type="compositionally biased region" description="Pro residues" evidence="1">
    <location>
        <begin position="560"/>
        <end position="575"/>
    </location>
</feature>
<protein>
    <submittedName>
        <fullName evidence="2">Uncharacterized protein</fullName>
    </submittedName>
</protein>
<feature type="region of interest" description="Disordered" evidence="1">
    <location>
        <begin position="553"/>
        <end position="584"/>
    </location>
</feature>
<reference evidence="2" key="1">
    <citation type="submission" date="2023-10" db="EMBL/GenBank/DDBJ databases">
        <authorList>
            <person name="Chen Y."/>
            <person name="Shah S."/>
            <person name="Dougan E. K."/>
            <person name="Thang M."/>
            <person name="Chan C."/>
        </authorList>
    </citation>
    <scope>NUCLEOTIDE SEQUENCE [LARGE SCALE GENOMIC DNA]</scope>
</reference>
<comment type="caution">
    <text evidence="2">The sequence shown here is derived from an EMBL/GenBank/DDBJ whole genome shotgun (WGS) entry which is preliminary data.</text>
</comment>
<dbReference type="PANTHER" id="PTHR48125">
    <property type="entry name" value="LP07818P1"/>
    <property type="match status" value="1"/>
</dbReference>
<sequence length="806" mass="83879">AYQKTRKGNAVVDPADEKQIKLYISLRNNLGDNERVTVGLLLAWLREAKGELEASGSQALRALAVPEANFPLGAELSEDDLAEHRLASMGMAQLDLDNFFILDFFLVNDKSVLGEKVRELSFRNLSNERLKLGGRPAPGAAAAGPPGRDGAASGAGDAGAGPAPAAGNPGARPGLWEGVDAGAVGGGGPPGLLEPAAEPRREVKRHSSDPFVADTENEDEIKSAAEAGRWTARSKLRGGAVDFFMGELVETMKEVKRGQPLAAADGLAAVMTRVCTFAANLFLGHRSCECLPPLCKTFDAFEELGAEVAGLPLLVRELAQIGLESDALPALAGAGAAGRVRFRGPPCYESFLAFRFKRDLDRAKAAAGQGQLQALKEIVAAIADDVAPDVYMHASTALQAFDPKPPLAARVEWALADDFALAVVQEWAPDSDACRAVTLAGPAPPFDDIAYSEFEKGCPLLMNAGVEPHSPLVEEARAFLTALQGVSAWGQQQTSAWFELLERLAFAERLGLAVIAALPREDLVAVVGAAKAFVKPKGKKGKMHEWLKSSVAAADAAEGPPSPRPALAGGPPPAPGGAEGAPAGAVADGLAAGEAEGAPAGAIARGVVAGGAEGAPAGAIAEGPPAGGARAGVWKEIEESEEGQRGILADIYYPKVKSLFPEVWCRTVTASGGMAGLRSTLEMSRKRGRAEDELTATLVRCLDHGMGGKTLESWMNEQENREVFAEWVSVATLLAKGGGGRSATGEGAPAATGGRGAAGGAGLFKKGGVVVGVSMKHKEDWNGRRCEILEVLSSTYKVRRRADWGS</sequence>
<evidence type="ECO:0000313" key="3">
    <source>
        <dbReference type="Proteomes" id="UP001189429"/>
    </source>
</evidence>
<dbReference type="Proteomes" id="UP001189429">
    <property type="component" value="Unassembled WGS sequence"/>
</dbReference>
<feature type="compositionally biased region" description="Basic and acidic residues" evidence="1">
    <location>
        <begin position="197"/>
        <end position="208"/>
    </location>
</feature>
<feature type="non-terminal residue" evidence="2">
    <location>
        <position position="1"/>
    </location>
</feature>
<keyword evidence="3" id="KW-1185">Reference proteome</keyword>
<feature type="compositionally biased region" description="Low complexity" evidence="1">
    <location>
        <begin position="133"/>
        <end position="182"/>
    </location>
</feature>
<evidence type="ECO:0000313" key="2">
    <source>
        <dbReference type="EMBL" id="CAK0879324.1"/>
    </source>
</evidence>
<dbReference type="EMBL" id="CAUYUJ010017944">
    <property type="protein sequence ID" value="CAK0879324.1"/>
    <property type="molecule type" value="Genomic_DNA"/>
</dbReference>